<dbReference type="CDD" id="cd11296">
    <property type="entry name" value="O-FucT_like"/>
    <property type="match status" value="1"/>
</dbReference>
<accession>A0A0D3IQ27</accession>
<dbReference type="InterPro" id="IPR029044">
    <property type="entry name" value="Nucleotide-diphossugar_trans"/>
</dbReference>
<reference evidence="2" key="2">
    <citation type="submission" date="2024-10" db="UniProtKB">
        <authorList>
            <consortium name="EnsemblProtists"/>
        </authorList>
    </citation>
    <scope>IDENTIFICATION</scope>
</reference>
<dbReference type="Proteomes" id="UP000013827">
    <property type="component" value="Unassembled WGS sequence"/>
</dbReference>
<dbReference type="Gene3D" id="3.40.50.11350">
    <property type="match status" value="1"/>
</dbReference>
<name>A0A0D3IQ27_EMIH1</name>
<dbReference type="KEGG" id="ehx:EMIHUDRAFT_119857"/>
<dbReference type="eggNOG" id="ENOG502S1WV">
    <property type="taxonomic scope" value="Eukaryota"/>
</dbReference>
<sequence>MRSEADWIAHCARWDSMPASPGNCLTNIDAIGNVFIIEGVDKKQPIYVATSLEEAAGASEGRLRKVRGLSTLTAYRLVSKETIAADVIAPFAGKRELLAYIDLLVCDRASRFAGNSVSTFSAYLLMRRRHIGLQRDDFWYNGGPIPLQSMMTGLLDPLSTSTERPLKWVFTINANPTEAFERACKLAVTSALAVTTLVPVCIFKGEQNYLSDWLAQRGVRIIFYSSEPSWSPSIHRAFLTGVGADDAAAGNASAGRHTSTNFRSAETMATTFLRIDIPALGFVDEYVLYADVDVLFTNDVSLAHFWPPPAMLAVGTEAADRPTRRTSRGPIFYSNAGVMLLNVEALRKTYSCFVRETFSVENVQRGLDFGSYGPLDQGAYNRFYQQMLDAELGGVCAAAEGFVVLTAGEPEEIDLSVEEEEWGAGDIGEAGEESGEEGEEEESEEEEEDSGEEEGMEDDDEE</sequence>
<evidence type="ECO:0008006" key="4">
    <source>
        <dbReference type="Google" id="ProtNLM"/>
    </source>
</evidence>
<dbReference type="GeneID" id="17259512"/>
<reference evidence="3" key="1">
    <citation type="journal article" date="2013" name="Nature">
        <title>Pan genome of the phytoplankton Emiliania underpins its global distribution.</title>
        <authorList>
            <person name="Read B.A."/>
            <person name="Kegel J."/>
            <person name="Klute M.J."/>
            <person name="Kuo A."/>
            <person name="Lefebvre S.C."/>
            <person name="Maumus F."/>
            <person name="Mayer C."/>
            <person name="Miller J."/>
            <person name="Monier A."/>
            <person name="Salamov A."/>
            <person name="Young J."/>
            <person name="Aguilar M."/>
            <person name="Claverie J.M."/>
            <person name="Frickenhaus S."/>
            <person name="Gonzalez K."/>
            <person name="Herman E.K."/>
            <person name="Lin Y.C."/>
            <person name="Napier J."/>
            <person name="Ogata H."/>
            <person name="Sarno A.F."/>
            <person name="Shmutz J."/>
            <person name="Schroeder D."/>
            <person name="de Vargas C."/>
            <person name="Verret F."/>
            <person name="von Dassow P."/>
            <person name="Valentin K."/>
            <person name="Van de Peer Y."/>
            <person name="Wheeler G."/>
            <person name="Dacks J.B."/>
            <person name="Delwiche C.F."/>
            <person name="Dyhrman S.T."/>
            <person name="Glockner G."/>
            <person name="John U."/>
            <person name="Richards T."/>
            <person name="Worden A.Z."/>
            <person name="Zhang X."/>
            <person name="Grigoriev I.V."/>
            <person name="Allen A.E."/>
            <person name="Bidle K."/>
            <person name="Borodovsky M."/>
            <person name="Bowler C."/>
            <person name="Brownlee C."/>
            <person name="Cock J.M."/>
            <person name="Elias M."/>
            <person name="Gladyshev V.N."/>
            <person name="Groth M."/>
            <person name="Guda C."/>
            <person name="Hadaegh A."/>
            <person name="Iglesias-Rodriguez M.D."/>
            <person name="Jenkins J."/>
            <person name="Jones B.M."/>
            <person name="Lawson T."/>
            <person name="Leese F."/>
            <person name="Lindquist E."/>
            <person name="Lobanov A."/>
            <person name="Lomsadze A."/>
            <person name="Malik S.B."/>
            <person name="Marsh M.E."/>
            <person name="Mackinder L."/>
            <person name="Mock T."/>
            <person name="Mueller-Roeber B."/>
            <person name="Pagarete A."/>
            <person name="Parker M."/>
            <person name="Probert I."/>
            <person name="Quesneville H."/>
            <person name="Raines C."/>
            <person name="Rensing S.A."/>
            <person name="Riano-Pachon D.M."/>
            <person name="Richier S."/>
            <person name="Rokitta S."/>
            <person name="Shiraiwa Y."/>
            <person name="Soanes D.M."/>
            <person name="van der Giezen M."/>
            <person name="Wahlund T.M."/>
            <person name="Williams B."/>
            <person name="Wilson W."/>
            <person name="Wolfe G."/>
            <person name="Wurch L.L."/>
        </authorList>
    </citation>
    <scope>NUCLEOTIDE SEQUENCE</scope>
</reference>
<evidence type="ECO:0000313" key="2">
    <source>
        <dbReference type="EnsemblProtists" id="EOD13362"/>
    </source>
</evidence>
<dbReference type="SUPFAM" id="SSF53448">
    <property type="entry name" value="Nucleotide-diphospho-sugar transferases"/>
    <property type="match status" value="1"/>
</dbReference>
<dbReference type="RefSeq" id="XP_005765791.1">
    <property type="nucleotide sequence ID" value="XM_005765734.1"/>
</dbReference>
<keyword evidence="3" id="KW-1185">Reference proteome</keyword>
<evidence type="ECO:0000313" key="3">
    <source>
        <dbReference type="Proteomes" id="UP000013827"/>
    </source>
</evidence>
<organism evidence="2 3">
    <name type="scientific">Emiliania huxleyi (strain CCMP1516)</name>
    <dbReference type="NCBI Taxonomy" id="280463"/>
    <lineage>
        <taxon>Eukaryota</taxon>
        <taxon>Haptista</taxon>
        <taxon>Haptophyta</taxon>
        <taxon>Prymnesiophyceae</taxon>
        <taxon>Isochrysidales</taxon>
        <taxon>Noelaerhabdaceae</taxon>
        <taxon>Emiliania</taxon>
    </lineage>
</organism>
<dbReference type="PaxDb" id="2903-EOD13362"/>
<dbReference type="AlphaFoldDB" id="A0A0D3IQ27"/>
<feature type="region of interest" description="Disordered" evidence="1">
    <location>
        <begin position="410"/>
        <end position="462"/>
    </location>
</feature>
<protein>
    <recommendedName>
        <fullName evidence="4">Nucleotide-diphospho-sugar transferase domain-containing protein</fullName>
    </recommendedName>
</protein>
<dbReference type="HOGENOM" id="CLU_592427_0_0_1"/>
<dbReference type="Gene3D" id="3.90.550.10">
    <property type="entry name" value="Spore Coat Polysaccharide Biosynthesis Protein SpsA, Chain A"/>
    <property type="match status" value="1"/>
</dbReference>
<proteinExistence type="predicted"/>
<dbReference type="EnsemblProtists" id="EOD13362">
    <property type="protein sequence ID" value="EOD13362"/>
    <property type="gene ID" value="EMIHUDRAFT_119857"/>
</dbReference>
<evidence type="ECO:0000256" key="1">
    <source>
        <dbReference type="SAM" id="MobiDB-lite"/>
    </source>
</evidence>